<dbReference type="AlphaFoldDB" id="A0A4R8DGK2"/>
<dbReference type="InterPro" id="IPR017853">
    <property type="entry name" value="GH"/>
</dbReference>
<gene>
    <name evidence="9" type="ORF">EDB95_4627</name>
</gene>
<dbReference type="InterPro" id="IPR008964">
    <property type="entry name" value="Invasin/intimin_cell_adhesion"/>
</dbReference>
<evidence type="ECO:0000256" key="5">
    <source>
        <dbReference type="ARBA" id="ARBA00022801"/>
    </source>
</evidence>
<dbReference type="GO" id="GO:0031218">
    <property type="term" value="F:arabinogalactan endo-1,4-beta-galactosidase activity"/>
    <property type="evidence" value="ECO:0007669"/>
    <property type="project" value="UniProtKB-EC"/>
</dbReference>
<dbReference type="RefSeq" id="WP_133997855.1">
    <property type="nucleotide sequence ID" value="NZ_SODV01000002.1"/>
</dbReference>
<dbReference type="PANTHER" id="PTHR34983">
    <property type="entry name" value="ARABINOGALACTAN ENDO-BETA-1,4-GALACTANASE A"/>
    <property type="match status" value="1"/>
</dbReference>
<comment type="caution">
    <text evidence="9">The sequence shown here is derived from an EMBL/GenBank/DDBJ whole genome shotgun (WGS) entry which is preliminary data.</text>
</comment>
<dbReference type="Proteomes" id="UP000294498">
    <property type="component" value="Unassembled WGS sequence"/>
</dbReference>
<feature type="chain" id="PRO_5021007444" description="Arabinogalactan endo-beta-1,4-galactanase" evidence="7">
    <location>
        <begin position="20"/>
        <end position="451"/>
    </location>
</feature>
<keyword evidence="7" id="KW-0732">Signal</keyword>
<dbReference type="Pfam" id="PF07745">
    <property type="entry name" value="Glyco_hydro_53"/>
    <property type="match status" value="1"/>
</dbReference>
<evidence type="ECO:0000256" key="4">
    <source>
        <dbReference type="ARBA" id="ARBA00012556"/>
    </source>
</evidence>
<dbReference type="InterPro" id="IPR040605">
    <property type="entry name" value="Glyco_hydro2_dom5"/>
</dbReference>
<dbReference type="SUPFAM" id="SSF49373">
    <property type="entry name" value="Invasin/intimin cell-adhesion fragments"/>
    <property type="match status" value="1"/>
</dbReference>
<dbReference type="Gene3D" id="2.60.40.10">
    <property type="entry name" value="Immunoglobulins"/>
    <property type="match status" value="1"/>
</dbReference>
<comment type="similarity">
    <text evidence="3 7">Belongs to the glycosyl hydrolase 53 family.</text>
</comment>
<protein>
    <recommendedName>
        <fullName evidence="4 7">Arabinogalactan endo-beta-1,4-galactanase</fullName>
        <ecNumber evidence="4 7">3.2.1.89</ecNumber>
    </recommendedName>
</protein>
<dbReference type="InterPro" id="IPR011683">
    <property type="entry name" value="Glyco_hydro_53"/>
</dbReference>
<keyword evidence="10" id="KW-1185">Reference proteome</keyword>
<dbReference type="Gene3D" id="3.20.20.80">
    <property type="entry name" value="Glycosidases"/>
    <property type="match status" value="1"/>
</dbReference>
<evidence type="ECO:0000256" key="3">
    <source>
        <dbReference type="ARBA" id="ARBA00010687"/>
    </source>
</evidence>
<accession>A0A4R8DGK2</accession>
<keyword evidence="5 7" id="KW-0378">Hydrolase</keyword>
<evidence type="ECO:0000313" key="9">
    <source>
        <dbReference type="EMBL" id="TDW96791.1"/>
    </source>
</evidence>
<evidence type="ECO:0000259" key="8">
    <source>
        <dbReference type="Pfam" id="PF18565"/>
    </source>
</evidence>
<dbReference type="PANTHER" id="PTHR34983:SF1">
    <property type="entry name" value="ARABINOGALACTAN ENDO-BETA-1,4-GALACTANASE A"/>
    <property type="match status" value="1"/>
</dbReference>
<feature type="signal peptide" evidence="7">
    <location>
        <begin position="1"/>
        <end position="19"/>
    </location>
</feature>
<proteinExistence type="inferred from homology"/>
<dbReference type="EMBL" id="SODV01000002">
    <property type="protein sequence ID" value="TDW96791.1"/>
    <property type="molecule type" value="Genomic_DNA"/>
</dbReference>
<evidence type="ECO:0000313" key="10">
    <source>
        <dbReference type="Proteomes" id="UP000294498"/>
    </source>
</evidence>
<reference evidence="9 10" key="1">
    <citation type="submission" date="2019-03" db="EMBL/GenBank/DDBJ databases">
        <title>Genomic Encyclopedia of Type Strains, Phase IV (KMG-IV): sequencing the most valuable type-strain genomes for metagenomic binning, comparative biology and taxonomic classification.</title>
        <authorList>
            <person name="Goeker M."/>
        </authorList>
    </citation>
    <scope>NUCLEOTIDE SEQUENCE [LARGE SCALE GENOMIC DNA]</scope>
    <source>
        <strain evidence="9 10">DSM 100059</strain>
    </source>
</reference>
<evidence type="ECO:0000256" key="2">
    <source>
        <dbReference type="ARBA" id="ARBA00007401"/>
    </source>
</evidence>
<sequence>MCLQRLLTGAVLVPLFASAQNRSTLPEIVVTPYTTTIVAGGKDTALLKISLLDRQGAPLAANNVVRFSLTGDAQIRSVDGQRPDTAAHLMNGQLWVVLQAGTANGIVRFKVTGDSLQPGSTEIHTIHPGRPHPVTDGPPIAGNAIIREKIIGADISFLPQLEARGMKFYDKDGQPGDVLQIMHAHGFNYIRLRVFDHPEQPKGYSPGKGFCDYGRTAAMAQRIKAAGMKFLLDIHYSDYWADPQQQNKPAAWSGLDFATLKDSVYAYTKGLVAALAQQGTPPDMVQIGNEINHGLLWPDGGITNLDSLAQLLYAGIRGVKDASPSTTIMLHIALGGQNREARFFIDNMLARKVPFDVIGLSYYPRWHGTPDDLQANMTDLAHRYHKYVMVAEYSQLKTVVNDIAFTAPGKYALGTFIWEPLSTWESFFDRSGKATLLLDLYLPIAKKYGVR</sequence>
<keyword evidence="6 7" id="KW-0326">Glycosidase</keyword>
<name>A0A4R8DGK2_9BACT</name>
<organism evidence="9 10">
    <name type="scientific">Dinghuibacter silviterrae</name>
    <dbReference type="NCBI Taxonomy" id="1539049"/>
    <lineage>
        <taxon>Bacteria</taxon>
        <taxon>Pseudomonadati</taxon>
        <taxon>Bacteroidota</taxon>
        <taxon>Chitinophagia</taxon>
        <taxon>Chitinophagales</taxon>
        <taxon>Chitinophagaceae</taxon>
        <taxon>Dinghuibacter</taxon>
    </lineage>
</organism>
<evidence type="ECO:0000256" key="1">
    <source>
        <dbReference type="ARBA" id="ARBA00001695"/>
    </source>
</evidence>
<feature type="domain" description="Glycoside hydrolase family 2" evidence="8">
    <location>
        <begin position="28"/>
        <end position="121"/>
    </location>
</feature>
<evidence type="ECO:0000256" key="7">
    <source>
        <dbReference type="RuleBase" id="RU361192"/>
    </source>
</evidence>
<dbReference type="InterPro" id="IPR013783">
    <property type="entry name" value="Ig-like_fold"/>
</dbReference>
<dbReference type="Pfam" id="PF18565">
    <property type="entry name" value="Glyco_hydro2_C5"/>
    <property type="match status" value="1"/>
</dbReference>
<comment type="similarity">
    <text evidence="2">Belongs to the glycosyl hydrolase 2 family.</text>
</comment>
<dbReference type="EC" id="3.2.1.89" evidence="4 7"/>
<dbReference type="SUPFAM" id="SSF51445">
    <property type="entry name" value="(Trans)glycosidases"/>
    <property type="match status" value="1"/>
</dbReference>
<dbReference type="GO" id="GO:0045490">
    <property type="term" value="P:pectin catabolic process"/>
    <property type="evidence" value="ECO:0007669"/>
    <property type="project" value="TreeGrafter"/>
</dbReference>
<evidence type="ECO:0000256" key="6">
    <source>
        <dbReference type="ARBA" id="ARBA00023295"/>
    </source>
</evidence>
<dbReference type="OrthoDB" id="9768786at2"/>
<dbReference type="GO" id="GO:0015926">
    <property type="term" value="F:glucosidase activity"/>
    <property type="evidence" value="ECO:0007669"/>
    <property type="project" value="InterPro"/>
</dbReference>
<comment type="catalytic activity">
    <reaction evidence="1 7">
        <text>The enzyme specifically hydrolyzes (1-&gt;4)-beta-D-galactosidic linkages in type I arabinogalactans.</text>
        <dbReference type="EC" id="3.2.1.89"/>
    </reaction>
</comment>